<comment type="subcellular location">
    <subcellularLocation>
        <location evidence="1">Periplasm</location>
    </subcellularLocation>
</comment>
<sequence>MKKLRDFRHSLQPLLASLRSLTACVCLVVSSSAQAAPVINVYGPGGPAPAMKQAAKEFGDARQVTVNVVAGPTPQWIDKAKNDAHVVFSGAENMMSDFAKAMPGIFDLRDAEPMYLRPVAILVRPGNPKGIKGFRDVLAPGTKVLAVAGAGQNGLWEDVAGRTGDIQMLRAFRKNLLLPEAANSAEARKRWIEQPDIDVWLIWNIWQVANPELAELVEMDEPFRIYRDTGVVLTHRGEEVSEAKEFVKYLQSPAGQAIFAKWGWKTP</sequence>
<dbReference type="RefSeq" id="WP_184710286.1">
    <property type="nucleotide sequence ID" value="NZ_JACHKZ010000024.1"/>
</dbReference>
<dbReference type="InterPro" id="IPR005669">
    <property type="entry name" value="Thiosulph/SO4-bd"/>
</dbReference>
<feature type="chain" id="PRO_5047444894" evidence="6">
    <location>
        <begin position="36"/>
        <end position="267"/>
    </location>
</feature>
<comment type="caution">
    <text evidence="7">The sequence shown here is derived from an EMBL/GenBank/DDBJ whole genome shotgun (WGS) entry which is preliminary data.</text>
</comment>
<reference evidence="7 8" key="1">
    <citation type="submission" date="2020-08" db="EMBL/GenBank/DDBJ databases">
        <title>Functional genomics of gut bacteria from endangered species of beetles.</title>
        <authorList>
            <person name="Carlos-Shanley C."/>
        </authorList>
    </citation>
    <scope>NUCLEOTIDE SEQUENCE [LARGE SCALE GENOMIC DNA]</scope>
    <source>
        <strain evidence="7 8">S00124</strain>
    </source>
</reference>
<keyword evidence="5" id="KW-0574">Periplasm</keyword>
<protein>
    <submittedName>
        <fullName evidence="7">Accessory colonization factor AcfC</fullName>
    </submittedName>
</protein>
<dbReference type="EMBL" id="JACHKZ010000024">
    <property type="protein sequence ID" value="MBB6579172.1"/>
    <property type="molecule type" value="Genomic_DNA"/>
</dbReference>
<evidence type="ECO:0000256" key="2">
    <source>
        <dbReference type="ARBA" id="ARBA00006099"/>
    </source>
</evidence>
<evidence type="ECO:0000256" key="3">
    <source>
        <dbReference type="ARBA" id="ARBA00022448"/>
    </source>
</evidence>
<keyword evidence="8" id="KW-1185">Reference proteome</keyword>
<organism evidence="7 8">
    <name type="scientific">Comamonas odontotermitis</name>
    <dbReference type="NCBI Taxonomy" id="379895"/>
    <lineage>
        <taxon>Bacteria</taxon>
        <taxon>Pseudomonadati</taxon>
        <taxon>Pseudomonadota</taxon>
        <taxon>Betaproteobacteria</taxon>
        <taxon>Burkholderiales</taxon>
        <taxon>Comamonadaceae</taxon>
        <taxon>Comamonas</taxon>
    </lineage>
</organism>
<evidence type="ECO:0000256" key="1">
    <source>
        <dbReference type="ARBA" id="ARBA00004418"/>
    </source>
</evidence>
<accession>A0ABR6RJ33</accession>
<gene>
    <name evidence="7" type="ORF">HNP33_003282</name>
</gene>
<evidence type="ECO:0000313" key="7">
    <source>
        <dbReference type="EMBL" id="MBB6579172.1"/>
    </source>
</evidence>
<feature type="signal peptide" evidence="6">
    <location>
        <begin position="1"/>
        <end position="35"/>
    </location>
</feature>
<dbReference type="PANTHER" id="PTHR30368:SF2">
    <property type="entry name" value="SULFATE-BINDING PROTEIN"/>
    <property type="match status" value="1"/>
</dbReference>
<comment type="similarity">
    <text evidence="2">Belongs to the prokaryotic sulfate-binding protein family.</text>
</comment>
<keyword evidence="3" id="KW-0813">Transport</keyword>
<evidence type="ECO:0000313" key="8">
    <source>
        <dbReference type="Proteomes" id="UP000562492"/>
    </source>
</evidence>
<dbReference type="PANTHER" id="PTHR30368">
    <property type="entry name" value="SULFATE-BINDING PROTEIN"/>
    <property type="match status" value="1"/>
</dbReference>
<dbReference type="Gene3D" id="3.40.190.10">
    <property type="entry name" value="Periplasmic binding protein-like II"/>
    <property type="match status" value="2"/>
</dbReference>
<evidence type="ECO:0000256" key="5">
    <source>
        <dbReference type="ARBA" id="ARBA00022764"/>
    </source>
</evidence>
<evidence type="ECO:0000256" key="6">
    <source>
        <dbReference type="SAM" id="SignalP"/>
    </source>
</evidence>
<dbReference type="Pfam" id="PF13531">
    <property type="entry name" value="SBP_bac_11"/>
    <property type="match status" value="1"/>
</dbReference>
<dbReference type="SUPFAM" id="SSF53850">
    <property type="entry name" value="Periplasmic binding protein-like II"/>
    <property type="match status" value="1"/>
</dbReference>
<dbReference type="CDD" id="cd13519">
    <property type="entry name" value="PBP2_PEB3_AcfC"/>
    <property type="match status" value="1"/>
</dbReference>
<keyword evidence="4 6" id="KW-0732">Signal</keyword>
<dbReference type="Proteomes" id="UP000562492">
    <property type="component" value="Unassembled WGS sequence"/>
</dbReference>
<name>A0ABR6RJ33_9BURK</name>
<proteinExistence type="inferred from homology"/>
<evidence type="ECO:0000256" key="4">
    <source>
        <dbReference type="ARBA" id="ARBA00022729"/>
    </source>
</evidence>